<dbReference type="EMBL" id="FPCA01000009">
    <property type="protein sequence ID" value="SFV01361.1"/>
    <property type="molecule type" value="Genomic_DNA"/>
</dbReference>
<reference evidence="2" key="1">
    <citation type="submission" date="2016-10" db="EMBL/GenBank/DDBJ databases">
        <authorList>
            <person name="Varghese N."/>
        </authorList>
    </citation>
    <scope>NUCLEOTIDE SEQUENCE [LARGE SCALE GENOMIC DNA]</scope>
    <source>
        <strain evidence="2">DSM 18820</strain>
    </source>
</reference>
<keyword evidence="2" id="KW-1185">Reference proteome</keyword>
<evidence type="ECO:0000313" key="1">
    <source>
        <dbReference type="EMBL" id="SFV01361.1"/>
    </source>
</evidence>
<evidence type="ECO:0000313" key="2">
    <source>
        <dbReference type="Proteomes" id="UP000182491"/>
    </source>
</evidence>
<dbReference type="Proteomes" id="UP000182491">
    <property type="component" value="Unassembled WGS sequence"/>
</dbReference>
<accession>A0A1I7KV89</accession>
<organism evidence="1 2">
    <name type="scientific">Pontibacter akesuensis</name>
    <dbReference type="NCBI Taxonomy" id="388950"/>
    <lineage>
        <taxon>Bacteria</taxon>
        <taxon>Pseudomonadati</taxon>
        <taxon>Bacteroidota</taxon>
        <taxon>Cytophagia</taxon>
        <taxon>Cytophagales</taxon>
        <taxon>Hymenobacteraceae</taxon>
        <taxon>Pontibacter</taxon>
    </lineage>
</organism>
<dbReference type="AlphaFoldDB" id="A0A1I7KV89"/>
<proteinExistence type="predicted"/>
<sequence>MLDRDEHLAMSAEEFNQLPPHLQAELAFEQGHYLHHRIKGWCKIDLYWLHDFYVEIWFLYDLKSVGLIRALTRYASLDPYTETIKLKLANKKNKE</sequence>
<protein>
    <submittedName>
        <fullName evidence="1">Uncharacterized protein</fullName>
    </submittedName>
</protein>
<name>A0A1I7KV89_9BACT</name>
<gene>
    <name evidence="1" type="ORF">SAMN04487941_4154</name>
</gene>